<dbReference type="EMBL" id="CAXLJL010000345">
    <property type="protein sequence ID" value="CAL5136718.1"/>
    <property type="molecule type" value="Genomic_DNA"/>
</dbReference>
<evidence type="ECO:0000313" key="2">
    <source>
        <dbReference type="EMBL" id="CAL5136719.1"/>
    </source>
</evidence>
<dbReference type="SUPFAM" id="SSF46458">
    <property type="entry name" value="Globin-like"/>
    <property type="match status" value="1"/>
</dbReference>
<evidence type="ECO:0000313" key="3">
    <source>
        <dbReference type="Proteomes" id="UP001497525"/>
    </source>
</evidence>
<organism evidence="1 3">
    <name type="scientific">Calicophoron daubneyi</name>
    <name type="common">Rumen fluke</name>
    <name type="synonym">Paramphistomum daubneyi</name>
    <dbReference type="NCBI Taxonomy" id="300641"/>
    <lineage>
        <taxon>Eukaryota</taxon>
        <taxon>Metazoa</taxon>
        <taxon>Spiralia</taxon>
        <taxon>Lophotrochozoa</taxon>
        <taxon>Platyhelminthes</taxon>
        <taxon>Trematoda</taxon>
        <taxon>Digenea</taxon>
        <taxon>Plagiorchiida</taxon>
        <taxon>Pronocephalata</taxon>
        <taxon>Paramphistomoidea</taxon>
        <taxon>Paramphistomidae</taxon>
        <taxon>Calicophoron</taxon>
    </lineage>
</organism>
<dbReference type="Gene3D" id="1.10.490.10">
    <property type="entry name" value="Globins"/>
    <property type="match status" value="1"/>
</dbReference>
<dbReference type="GO" id="GO:0020037">
    <property type="term" value="F:heme binding"/>
    <property type="evidence" value="ECO:0007669"/>
    <property type="project" value="InterPro"/>
</dbReference>
<dbReference type="GO" id="GO:0019825">
    <property type="term" value="F:oxygen binding"/>
    <property type="evidence" value="ECO:0007669"/>
    <property type="project" value="InterPro"/>
</dbReference>
<dbReference type="Proteomes" id="UP001497525">
    <property type="component" value="Unassembled WGS sequence"/>
</dbReference>
<evidence type="ECO:0000313" key="1">
    <source>
        <dbReference type="EMBL" id="CAL5136718.1"/>
    </source>
</evidence>
<name>A0AAV2TGZ9_CALDB</name>
<sequence>MSPPLTQSEVDSILVELAQKTATDEEKKEFGVGVLKALIEARPESKDLLVKLRGVEDVNSSSSEDIEHYGEWLREKILELLNVAGDESGLNSLLKEQGTRYSSVGLIGDELKACESIVSEYLQQFFSDDVNRANIQKLFDHSITLILSHL</sequence>
<protein>
    <submittedName>
        <fullName evidence="1">Uncharacterized protein</fullName>
    </submittedName>
</protein>
<proteinExistence type="predicted"/>
<dbReference type="AlphaFoldDB" id="A0AAV2TGZ9"/>
<dbReference type="InterPro" id="IPR009050">
    <property type="entry name" value="Globin-like_sf"/>
</dbReference>
<gene>
    <name evidence="1" type="ORF">CDAUBV1_LOCUS10837</name>
    <name evidence="2" type="ORF">CDAUBV1_LOCUS10838</name>
</gene>
<accession>A0AAV2TGZ9</accession>
<comment type="caution">
    <text evidence="1">The sequence shown here is derived from an EMBL/GenBank/DDBJ whole genome shotgun (WGS) entry which is preliminary data.</text>
</comment>
<dbReference type="InterPro" id="IPR012292">
    <property type="entry name" value="Globin/Proto"/>
</dbReference>
<reference evidence="1" key="1">
    <citation type="submission" date="2024-06" db="EMBL/GenBank/DDBJ databases">
        <authorList>
            <person name="Liu X."/>
            <person name="Lenzi L."/>
            <person name="Haldenby T S."/>
            <person name="Uol C."/>
        </authorList>
    </citation>
    <scope>NUCLEOTIDE SEQUENCE</scope>
</reference>
<dbReference type="EMBL" id="CAXLJL010000345">
    <property type="protein sequence ID" value="CAL5136719.1"/>
    <property type="molecule type" value="Genomic_DNA"/>
</dbReference>